<evidence type="ECO:0000313" key="3">
    <source>
        <dbReference type="EMBL" id="MFC5861364.1"/>
    </source>
</evidence>
<dbReference type="PANTHER" id="PTHR43784">
    <property type="entry name" value="GDSL-LIKE LIPASE/ACYLHYDROLASE, PUTATIVE (AFU_ORTHOLOGUE AFUA_2G00820)-RELATED"/>
    <property type="match status" value="1"/>
</dbReference>
<dbReference type="GO" id="GO:0016787">
    <property type="term" value="F:hydrolase activity"/>
    <property type="evidence" value="ECO:0007669"/>
    <property type="project" value="UniProtKB-KW"/>
</dbReference>
<keyword evidence="1" id="KW-0732">Signal</keyword>
<dbReference type="Proteomes" id="UP001596091">
    <property type="component" value="Unassembled WGS sequence"/>
</dbReference>
<evidence type="ECO:0000259" key="2">
    <source>
        <dbReference type="Pfam" id="PF13472"/>
    </source>
</evidence>
<evidence type="ECO:0000313" key="4">
    <source>
        <dbReference type="Proteomes" id="UP001596091"/>
    </source>
</evidence>
<dbReference type="RefSeq" id="WP_263333843.1">
    <property type="nucleotide sequence ID" value="NZ_JAGSYH010000002.1"/>
</dbReference>
<dbReference type="Pfam" id="PF13472">
    <property type="entry name" value="Lipase_GDSL_2"/>
    <property type="match status" value="1"/>
</dbReference>
<dbReference type="CDD" id="cd01830">
    <property type="entry name" value="XynE_like"/>
    <property type="match status" value="1"/>
</dbReference>
<proteinExistence type="predicted"/>
<dbReference type="InterPro" id="IPR013830">
    <property type="entry name" value="SGNH_hydro"/>
</dbReference>
<sequence length="414" mass="44516">MRTGQLFLASLLLAAAMAPTVLVAKPHSSAWVATWGTSEQIPESQNALPKADLRDATIRQIVHISVGGSELRVHMSNEFGTEALEFTAVHIAKATSPSSSAIDPATDEALTFAGKSSVMIPPGAEFISDPVKMQVTPLSDLAITFHLDEPPAQETGHPGSRATTYYVHGDSVSAPELKEARHIDHWYQISEIDVQTNSEPASIVILGDSITDGHGATTNGNDRWTDVLAAQLQSSEKTHNIGVVNKGIGGNHLLTDGLGPNVLARFDLDVLAPAGVRWLIVFEGVNDLGGVARINEVPKSQHDAMVQRVLSAYQQIIDRAHAHGIRVIGASITPYVGSTYYHPGLLSEADRQAVNTWIRTPGHFDAVIDFDQVVRDPQSPDHLLPPFDCGDHLHPSPAGYKAMGEAIPLSLFKY</sequence>
<accession>A0ABW1EAI5</accession>
<keyword evidence="3" id="KW-0378">Hydrolase</keyword>
<dbReference type="InterPro" id="IPR053140">
    <property type="entry name" value="GDSL_Rv0518-like"/>
</dbReference>
<feature type="domain" description="SGNH hydrolase-type esterase" evidence="2">
    <location>
        <begin position="205"/>
        <end position="402"/>
    </location>
</feature>
<comment type="caution">
    <text evidence="3">The sequence shown here is derived from an EMBL/GenBank/DDBJ whole genome shotgun (WGS) entry which is preliminary data.</text>
</comment>
<dbReference type="Gene3D" id="3.40.50.1110">
    <property type="entry name" value="SGNH hydrolase"/>
    <property type="match status" value="1"/>
</dbReference>
<reference evidence="4" key="1">
    <citation type="journal article" date="2019" name="Int. J. Syst. Evol. Microbiol.">
        <title>The Global Catalogue of Microorganisms (GCM) 10K type strain sequencing project: providing services to taxonomists for standard genome sequencing and annotation.</title>
        <authorList>
            <consortium name="The Broad Institute Genomics Platform"/>
            <consortium name="The Broad Institute Genome Sequencing Center for Infectious Disease"/>
            <person name="Wu L."/>
            <person name="Ma J."/>
        </authorList>
    </citation>
    <scope>NUCLEOTIDE SEQUENCE [LARGE SCALE GENOMIC DNA]</scope>
    <source>
        <strain evidence="4">JCM 4087</strain>
    </source>
</reference>
<gene>
    <name evidence="3" type="ORF">ACFPT7_03575</name>
</gene>
<dbReference type="InterPro" id="IPR036514">
    <property type="entry name" value="SGNH_hydro_sf"/>
</dbReference>
<dbReference type="PANTHER" id="PTHR43784:SF2">
    <property type="entry name" value="GDSL-LIKE LIPASE_ACYLHYDROLASE, PUTATIVE (AFU_ORTHOLOGUE AFUA_2G00820)-RELATED"/>
    <property type="match status" value="1"/>
</dbReference>
<dbReference type="EMBL" id="JBHSPH010000001">
    <property type="protein sequence ID" value="MFC5861364.1"/>
    <property type="molecule type" value="Genomic_DNA"/>
</dbReference>
<keyword evidence="4" id="KW-1185">Reference proteome</keyword>
<organism evidence="3 4">
    <name type="scientific">Acidicapsa dinghuensis</name>
    <dbReference type="NCBI Taxonomy" id="2218256"/>
    <lineage>
        <taxon>Bacteria</taxon>
        <taxon>Pseudomonadati</taxon>
        <taxon>Acidobacteriota</taxon>
        <taxon>Terriglobia</taxon>
        <taxon>Terriglobales</taxon>
        <taxon>Acidobacteriaceae</taxon>
        <taxon>Acidicapsa</taxon>
    </lineage>
</organism>
<protein>
    <submittedName>
        <fullName evidence="3">SGNH/GDSL hydrolase family protein</fullName>
    </submittedName>
</protein>
<feature type="signal peptide" evidence="1">
    <location>
        <begin position="1"/>
        <end position="24"/>
    </location>
</feature>
<feature type="chain" id="PRO_5046832315" evidence="1">
    <location>
        <begin position="25"/>
        <end position="414"/>
    </location>
</feature>
<dbReference type="SUPFAM" id="SSF52266">
    <property type="entry name" value="SGNH hydrolase"/>
    <property type="match status" value="1"/>
</dbReference>
<name>A0ABW1EAI5_9BACT</name>
<evidence type="ECO:0000256" key="1">
    <source>
        <dbReference type="SAM" id="SignalP"/>
    </source>
</evidence>